<dbReference type="EMBL" id="MSFK01000041">
    <property type="protein sequence ID" value="PWY69637.1"/>
    <property type="molecule type" value="Genomic_DNA"/>
</dbReference>
<evidence type="ECO:0000256" key="1">
    <source>
        <dbReference type="SAM" id="MobiDB-lite"/>
    </source>
</evidence>
<protein>
    <submittedName>
        <fullName evidence="2">Uncharacterized protein</fullName>
    </submittedName>
</protein>
<keyword evidence="3" id="KW-1185">Reference proteome</keyword>
<dbReference type="RefSeq" id="XP_025462465.1">
    <property type="nucleotide sequence ID" value="XM_025616026.1"/>
</dbReference>
<feature type="region of interest" description="Disordered" evidence="1">
    <location>
        <begin position="1"/>
        <end position="41"/>
    </location>
</feature>
<organism evidence="2 3">
    <name type="scientific">Aspergillus sclerotioniger CBS 115572</name>
    <dbReference type="NCBI Taxonomy" id="1450535"/>
    <lineage>
        <taxon>Eukaryota</taxon>
        <taxon>Fungi</taxon>
        <taxon>Dikarya</taxon>
        <taxon>Ascomycota</taxon>
        <taxon>Pezizomycotina</taxon>
        <taxon>Eurotiomycetes</taxon>
        <taxon>Eurotiomycetidae</taxon>
        <taxon>Eurotiales</taxon>
        <taxon>Aspergillaceae</taxon>
        <taxon>Aspergillus</taxon>
        <taxon>Aspergillus subgen. Circumdati</taxon>
    </lineage>
</organism>
<evidence type="ECO:0000313" key="2">
    <source>
        <dbReference type="EMBL" id="PWY69637.1"/>
    </source>
</evidence>
<feature type="compositionally biased region" description="Polar residues" evidence="1">
    <location>
        <begin position="1"/>
        <end position="15"/>
    </location>
</feature>
<comment type="caution">
    <text evidence="2">The sequence shown here is derived from an EMBL/GenBank/DDBJ whole genome shotgun (WGS) entry which is preliminary data.</text>
</comment>
<dbReference type="GeneID" id="37118169"/>
<gene>
    <name evidence="2" type="ORF">BO94DRAFT_590420</name>
</gene>
<proteinExistence type="predicted"/>
<reference evidence="2 3" key="1">
    <citation type="submission" date="2016-12" db="EMBL/GenBank/DDBJ databases">
        <title>The genomes of Aspergillus section Nigri reveals drivers in fungal speciation.</title>
        <authorList>
            <consortium name="DOE Joint Genome Institute"/>
            <person name="Vesth T.C."/>
            <person name="Nybo J."/>
            <person name="Theobald S."/>
            <person name="Brandl J."/>
            <person name="Frisvad J.C."/>
            <person name="Nielsen K.F."/>
            <person name="Lyhne E.K."/>
            <person name="Kogle M.E."/>
            <person name="Kuo A."/>
            <person name="Riley R."/>
            <person name="Clum A."/>
            <person name="Nolan M."/>
            <person name="Lipzen A."/>
            <person name="Salamov A."/>
            <person name="Henrissat B."/>
            <person name="Wiebenga A."/>
            <person name="De Vries R.P."/>
            <person name="Grigoriev I.V."/>
            <person name="Mortensen U.H."/>
            <person name="Andersen M.R."/>
            <person name="Baker S.E."/>
        </authorList>
    </citation>
    <scope>NUCLEOTIDE SEQUENCE [LARGE SCALE GENOMIC DNA]</scope>
    <source>
        <strain evidence="2 3">CBS 115572</strain>
    </source>
</reference>
<name>A0A317V9G6_9EURO</name>
<dbReference type="AlphaFoldDB" id="A0A317V9G6"/>
<evidence type="ECO:0000313" key="3">
    <source>
        <dbReference type="Proteomes" id="UP000246702"/>
    </source>
</evidence>
<dbReference type="Proteomes" id="UP000246702">
    <property type="component" value="Unassembled WGS sequence"/>
</dbReference>
<accession>A0A317V9G6</accession>
<sequence length="125" mass="14079">MSTATRSANAGTTTSSGGGGKRGKKRGKRGGDKGGGRRGRGVNKKLFKKWCGYCHEFGHVMANCYFYHFHLSVYNFQRNIELVGWMFADLTYTRGLVGVQPGYQIPEQQYQQGQHQKGQQNQQQR</sequence>